<evidence type="ECO:0000313" key="5">
    <source>
        <dbReference type="Proteomes" id="UP000509704"/>
    </source>
</evidence>
<dbReference type="Proteomes" id="UP000509704">
    <property type="component" value="Chromosome 2"/>
</dbReference>
<reference evidence="4 5" key="1">
    <citation type="submission" date="2020-07" db="EMBL/GenBank/DDBJ databases">
        <title>The yeast mating-type switching endonuclease HO is a domesticated member of an unorthodox homing genetic element family.</title>
        <authorList>
            <person name="Coughlan A.Y."/>
            <person name="Lombardi L."/>
            <person name="Braun-Galleani S."/>
            <person name="Martos A.R."/>
            <person name="Galeote V."/>
            <person name="Bigey F."/>
            <person name="Dequin S."/>
            <person name="Byrne K.P."/>
            <person name="Wolfe K.H."/>
        </authorList>
    </citation>
    <scope>NUCLEOTIDE SEQUENCE [LARGE SCALE GENOMIC DNA]</scope>
    <source>
        <strain evidence="4 5">NRRL Y-6702</strain>
    </source>
</reference>
<dbReference type="InterPro" id="IPR023214">
    <property type="entry name" value="HAD_sf"/>
</dbReference>
<dbReference type="SUPFAM" id="SSF56784">
    <property type="entry name" value="HAD-like"/>
    <property type="match status" value="1"/>
</dbReference>
<dbReference type="RefSeq" id="XP_037142835.1">
    <property type="nucleotide sequence ID" value="XM_037286940.1"/>
</dbReference>
<dbReference type="AlphaFoldDB" id="A0A7H9AY57"/>
<dbReference type="Pfam" id="PF00982">
    <property type="entry name" value="Glyco_transf_20"/>
    <property type="match status" value="1"/>
</dbReference>
<dbReference type="EMBL" id="CP058605">
    <property type="protein sequence ID" value="QLG71107.1"/>
    <property type="molecule type" value="Genomic_DNA"/>
</dbReference>
<dbReference type="FunFam" id="3.40.50.2000:FF:000036">
    <property type="entry name" value="Alpha,alpha-trehalose-phosphate synthase subunit Tps2"/>
    <property type="match status" value="1"/>
</dbReference>
<dbReference type="GO" id="GO:0031505">
    <property type="term" value="P:fungal-type cell wall organization"/>
    <property type="evidence" value="ECO:0007669"/>
    <property type="project" value="TreeGrafter"/>
</dbReference>
<evidence type="ECO:0000256" key="1">
    <source>
        <dbReference type="ARBA" id="ARBA00005409"/>
    </source>
</evidence>
<dbReference type="GO" id="GO:0005992">
    <property type="term" value="P:trehalose biosynthetic process"/>
    <property type="evidence" value="ECO:0007669"/>
    <property type="project" value="InterPro"/>
</dbReference>
<dbReference type="PANTHER" id="PTHR10788:SF123">
    <property type="entry name" value="TREHALOSE-PHOSPHATASE"/>
    <property type="match status" value="1"/>
</dbReference>
<evidence type="ECO:0000256" key="3">
    <source>
        <dbReference type="SAM" id="MobiDB-lite"/>
    </source>
</evidence>
<accession>A0A7H9AY57</accession>
<dbReference type="GO" id="GO:0005829">
    <property type="term" value="C:cytosol"/>
    <property type="evidence" value="ECO:0007669"/>
    <property type="project" value="TreeGrafter"/>
</dbReference>
<dbReference type="KEGG" id="zmk:HG535_0B01450"/>
<gene>
    <name evidence="4" type="ORF">HG535_0B01450</name>
</gene>
<organism evidence="4 5">
    <name type="scientific">Zygotorulaspora mrakii</name>
    <name type="common">Zygosaccharomyces mrakii</name>
    <dbReference type="NCBI Taxonomy" id="42260"/>
    <lineage>
        <taxon>Eukaryota</taxon>
        <taxon>Fungi</taxon>
        <taxon>Dikarya</taxon>
        <taxon>Ascomycota</taxon>
        <taxon>Saccharomycotina</taxon>
        <taxon>Saccharomycetes</taxon>
        <taxon>Saccharomycetales</taxon>
        <taxon>Saccharomycetaceae</taxon>
        <taxon>Zygotorulaspora</taxon>
    </lineage>
</organism>
<comment type="similarity">
    <text evidence="2">In the C-terminal section; belongs to the trehalose phosphatase family.</text>
</comment>
<dbReference type="Gene3D" id="3.40.50.2000">
    <property type="entry name" value="Glycogen Phosphorylase B"/>
    <property type="match status" value="2"/>
</dbReference>
<dbReference type="PANTHER" id="PTHR10788">
    <property type="entry name" value="TREHALOSE-6-PHOSPHATE SYNTHASE"/>
    <property type="match status" value="1"/>
</dbReference>
<dbReference type="Gene3D" id="3.30.70.1020">
    <property type="entry name" value="Trehalose-6-phosphate phosphatase related protein, domain 2"/>
    <property type="match status" value="1"/>
</dbReference>
<evidence type="ECO:0000313" key="4">
    <source>
        <dbReference type="EMBL" id="QLG71107.1"/>
    </source>
</evidence>
<evidence type="ECO:0000256" key="2">
    <source>
        <dbReference type="ARBA" id="ARBA00006330"/>
    </source>
</evidence>
<dbReference type="InterPro" id="IPR003337">
    <property type="entry name" value="Trehalose_PPase"/>
</dbReference>
<name>A0A7H9AY57_ZYGMR</name>
<sequence>MTVDSKASLSDEPKDVEWPKKQRIINCVTQLPYSIQLGEKNDDWKVSPATGNSALYSSLDYLNTYKKCEQYEQHIVGWTGEIKRENETPFKLSNTVTGHTGTEMKNKTDDIDDDPLYLTKSQMEKLTAKLKEKNFSDDDQINQKNVHVHPVWLLRRDQKRWRNYAENVLWPTFHYILKFSTEGGDKENRWWYDYVKFNEAYAMKISEIYQPGDIIWVHDYYLLLLPQLLRMRFNDEHLVIAYFHHSPWPSNEYFRVLPRRKEILDGLVGANRICFQNEGFARHFVSSCKRLLEATAKKSRNSLGIDSYQIGAYGGDVIVDSLPVGVNTEALVRDAFTRNIDEKVLAIKDAYEGKKIIVGRDRLDAVRGVVQKLRAFETFLAMYPEWRDQVVLIQVSSPTANRSSQQSIRLEQQVNELVNSINSQYGSLDFSPVQHYYMRIPKDVYLSLLRVADLCIITSVRDGMNTTALEYVTIKSHNSNYDCYGNPLILSEFSGSSTVLKDAMIINPWDSVAVAKSIKKALQLTSNEKKVLEDMLRAEVPTIQDWTDKFLSSLKRLTDYTLPSSKKITPALNRPILLENYKQAKRRLFLFDYDGTLTPIVQDPAAAIPSARLIGILQKLAADPKNQIWIISGRDQKFLSKWLGGKFPQIGLSAEHGCFVKDVNCENWVNLTEKYDMSWQKKVGEIMESFTNRTPGSFIERKKVALTWHYRCTVPELGEFHAKQLKEELSAFASGSDLEVMEGKANLEVRPKFVNKGEIVKRLIWHKHGTPQDMLATKREELERDQMPDFTLCLGDDFTDEDMFTQMNAIEEVWNKKYPDEKNRWGNFGFYPCTVGSASKSTVAKAHLTDPQQVLDTLGLLVGNVSLFQSAGTVDLDSRGHVINSESSLKSEQASADYAMKRQTSNSALKRESSSSSMKRELSNSSFKREISNTFLQRESSYDSK</sequence>
<protein>
    <submittedName>
        <fullName evidence="4">Uncharacterized protein</fullName>
    </submittedName>
</protein>
<dbReference type="NCBIfam" id="TIGR01484">
    <property type="entry name" value="HAD-SF-IIB"/>
    <property type="match status" value="1"/>
</dbReference>
<keyword evidence="5" id="KW-1185">Reference proteome</keyword>
<feature type="compositionally biased region" description="Basic and acidic residues" evidence="3">
    <location>
        <begin position="909"/>
        <end position="926"/>
    </location>
</feature>
<dbReference type="GO" id="GO:0034605">
    <property type="term" value="P:cellular response to heat"/>
    <property type="evidence" value="ECO:0007669"/>
    <property type="project" value="TreeGrafter"/>
</dbReference>
<proteinExistence type="inferred from homology"/>
<dbReference type="CDD" id="cd03788">
    <property type="entry name" value="GT20_TPS"/>
    <property type="match status" value="1"/>
</dbReference>
<dbReference type="OrthoDB" id="755951at2759"/>
<dbReference type="GO" id="GO:0005946">
    <property type="term" value="C:alpha,alpha-trehalose-phosphate synthase complex (UDP-forming)"/>
    <property type="evidence" value="ECO:0007669"/>
    <property type="project" value="TreeGrafter"/>
</dbReference>
<comment type="similarity">
    <text evidence="1">In the N-terminal section; belongs to the glycosyltransferase 20 family.</text>
</comment>
<dbReference type="NCBIfam" id="TIGR00685">
    <property type="entry name" value="T6PP"/>
    <property type="match status" value="1"/>
</dbReference>
<dbReference type="CDD" id="cd01627">
    <property type="entry name" value="HAD_TPP"/>
    <property type="match status" value="1"/>
</dbReference>
<dbReference type="FunFam" id="3.40.50.2000:FF:000131">
    <property type="entry name" value="Trehalose-6-phosphate phosphatase"/>
    <property type="match status" value="1"/>
</dbReference>
<dbReference type="InterPro" id="IPR001830">
    <property type="entry name" value="Glyco_trans_20"/>
</dbReference>
<dbReference type="Gene3D" id="3.40.50.1000">
    <property type="entry name" value="HAD superfamily/HAD-like"/>
    <property type="match status" value="1"/>
</dbReference>
<dbReference type="InterPro" id="IPR006379">
    <property type="entry name" value="HAD-SF_hydro_IIB"/>
</dbReference>
<dbReference type="GO" id="GO:0004805">
    <property type="term" value="F:trehalose-phosphatase activity"/>
    <property type="evidence" value="ECO:0007669"/>
    <property type="project" value="TreeGrafter"/>
</dbReference>
<dbReference type="GeneID" id="59234768"/>
<feature type="region of interest" description="Disordered" evidence="3">
    <location>
        <begin position="893"/>
        <end position="926"/>
    </location>
</feature>
<dbReference type="InterPro" id="IPR036412">
    <property type="entry name" value="HAD-like_sf"/>
</dbReference>
<dbReference type="SUPFAM" id="SSF53756">
    <property type="entry name" value="UDP-Glycosyltransferase/glycogen phosphorylase"/>
    <property type="match status" value="1"/>
</dbReference>
<dbReference type="Pfam" id="PF02358">
    <property type="entry name" value="Trehalose_PPase"/>
    <property type="match status" value="1"/>
</dbReference>
<dbReference type="GO" id="GO:0003825">
    <property type="term" value="F:alpha,alpha-trehalose-phosphate synthase (UDP-forming) activity"/>
    <property type="evidence" value="ECO:0007669"/>
    <property type="project" value="TreeGrafter"/>
</dbReference>